<dbReference type="CDD" id="cd06113">
    <property type="entry name" value="citrate_synt_like_1_2"/>
    <property type="match status" value="1"/>
</dbReference>
<evidence type="ECO:0000313" key="6">
    <source>
        <dbReference type="EMBL" id="MBC5695750.1"/>
    </source>
</evidence>
<comment type="pathway">
    <text evidence="1">Carbohydrate metabolism; tricarboxylic acid cycle.</text>
</comment>
<dbReference type="InterPro" id="IPR016143">
    <property type="entry name" value="Citrate_synth-like_sm_a-sub"/>
</dbReference>
<dbReference type="Proteomes" id="UP000641741">
    <property type="component" value="Unassembled WGS sequence"/>
</dbReference>
<dbReference type="RefSeq" id="WP_186969958.1">
    <property type="nucleotide sequence ID" value="NZ_JACOPK010000005.1"/>
</dbReference>
<evidence type="ECO:0000256" key="4">
    <source>
        <dbReference type="ARBA" id="ARBA00049288"/>
    </source>
</evidence>
<dbReference type="PIRSF" id="PIRSF001369">
    <property type="entry name" value="Citrate_synth"/>
    <property type="match status" value="1"/>
</dbReference>
<evidence type="ECO:0000313" key="7">
    <source>
        <dbReference type="Proteomes" id="UP000641741"/>
    </source>
</evidence>
<accession>A0ABR7GN80</accession>
<dbReference type="PANTHER" id="PTHR11739">
    <property type="entry name" value="CITRATE SYNTHASE"/>
    <property type="match status" value="1"/>
</dbReference>
<dbReference type="EMBL" id="JACOPK010000005">
    <property type="protein sequence ID" value="MBC5695750.1"/>
    <property type="molecule type" value="Genomic_DNA"/>
</dbReference>
<sequence>MNIQPDFVKEEQLQELSESFRLHNQLPPDLYTRYRIKRGLRNSDGTGVLVGATHLGNVHGYILNEGEREPIEGRLTYRGYNIYDLIHGLEREDRFGFEEIGYLLMCGELPTRRQLKEFQHVIGLERALPDNFTEDMIMRAPSRDIMNKLASATLALYSYDSNPDETTVENIMRQGISLTAKFPVIISHAYQAKRRYFDGASMFLHVPDPERSTAENILHLIRPDGKYTDDEAKLLDRCLILHAEHGGGNNSTFTVRVTSSSGTDTYSAIAAAVSSLKGPRHGGANLRVVKQFEEIKENVKNWKDEGEVRDYLCRILDGAAGDGSGLIYGMGHAIYTKSDPRAVALKHAARPLAEKKGMTDEMNLIELVEKLTPEVFAEKKGSDKPMCANVDMYSGFVYRMLGLPKSLYTPLFATARIVGWMAHRLEEVTTGGKIIRPAYKPLAKATTYTNIDERM</sequence>
<keyword evidence="3 5" id="KW-0808">Transferase</keyword>
<dbReference type="Gene3D" id="1.10.230.10">
    <property type="entry name" value="Cytochrome P450-Terp, domain 2"/>
    <property type="match status" value="1"/>
</dbReference>
<dbReference type="SUPFAM" id="SSF48256">
    <property type="entry name" value="Citrate synthase"/>
    <property type="match status" value="1"/>
</dbReference>
<dbReference type="PANTHER" id="PTHR11739:SF4">
    <property type="entry name" value="CITRATE SYNTHASE, PEROXISOMAL"/>
    <property type="match status" value="1"/>
</dbReference>
<reference evidence="6 7" key="1">
    <citation type="submission" date="2020-08" db="EMBL/GenBank/DDBJ databases">
        <title>Genome public.</title>
        <authorList>
            <person name="Liu C."/>
            <person name="Sun Q."/>
        </authorList>
    </citation>
    <scope>NUCLEOTIDE SEQUENCE [LARGE SCALE GENOMIC DNA]</scope>
    <source>
        <strain evidence="6 7">M2</strain>
    </source>
</reference>
<evidence type="ECO:0000256" key="5">
    <source>
        <dbReference type="PIRNR" id="PIRNR001369"/>
    </source>
</evidence>
<protein>
    <recommendedName>
        <fullName evidence="5">Citrate synthase</fullName>
    </recommendedName>
</protein>
<proteinExistence type="inferred from homology"/>
<organism evidence="6 7">
    <name type="scientific">Agathobaculum hominis</name>
    <dbReference type="NCBI Taxonomy" id="2763014"/>
    <lineage>
        <taxon>Bacteria</taxon>
        <taxon>Bacillati</taxon>
        <taxon>Bacillota</taxon>
        <taxon>Clostridia</taxon>
        <taxon>Eubacteriales</taxon>
        <taxon>Butyricicoccaceae</taxon>
        <taxon>Agathobaculum</taxon>
    </lineage>
</organism>
<dbReference type="Gene3D" id="1.10.580.10">
    <property type="entry name" value="Citrate Synthase, domain 1"/>
    <property type="match status" value="1"/>
</dbReference>
<comment type="similarity">
    <text evidence="2 5">Belongs to the citrate synthase family.</text>
</comment>
<dbReference type="InterPro" id="IPR024176">
    <property type="entry name" value="Citrate_synthase_bac-typ"/>
</dbReference>
<evidence type="ECO:0000256" key="1">
    <source>
        <dbReference type="ARBA" id="ARBA00005163"/>
    </source>
</evidence>
<comment type="catalytic activity">
    <reaction evidence="4">
        <text>oxaloacetate + acetyl-CoA + H2O = citrate + CoA + H(+)</text>
        <dbReference type="Rhea" id="RHEA:16845"/>
        <dbReference type="ChEBI" id="CHEBI:15377"/>
        <dbReference type="ChEBI" id="CHEBI:15378"/>
        <dbReference type="ChEBI" id="CHEBI:16452"/>
        <dbReference type="ChEBI" id="CHEBI:16947"/>
        <dbReference type="ChEBI" id="CHEBI:57287"/>
        <dbReference type="ChEBI" id="CHEBI:57288"/>
        <dbReference type="EC" id="2.3.3.16"/>
    </reaction>
</comment>
<evidence type="ECO:0000256" key="2">
    <source>
        <dbReference type="ARBA" id="ARBA00010566"/>
    </source>
</evidence>
<dbReference type="InterPro" id="IPR016142">
    <property type="entry name" value="Citrate_synth-like_lrg_a-sub"/>
</dbReference>
<dbReference type="InterPro" id="IPR002020">
    <property type="entry name" value="Citrate_synthase"/>
</dbReference>
<name>A0ABR7GN80_9FIRM</name>
<keyword evidence="7" id="KW-1185">Reference proteome</keyword>
<dbReference type="NCBIfam" id="NF010635">
    <property type="entry name" value="PRK14032.1"/>
    <property type="match status" value="1"/>
</dbReference>
<comment type="caution">
    <text evidence="6">The sequence shown here is derived from an EMBL/GenBank/DDBJ whole genome shotgun (WGS) entry which is preliminary data.</text>
</comment>
<gene>
    <name evidence="6" type="ORF">H8S02_07295</name>
</gene>
<dbReference type="PRINTS" id="PR00143">
    <property type="entry name" value="CITRTSNTHASE"/>
</dbReference>
<evidence type="ECO:0000256" key="3">
    <source>
        <dbReference type="ARBA" id="ARBA00022679"/>
    </source>
</evidence>
<dbReference type="InterPro" id="IPR036969">
    <property type="entry name" value="Citrate_synthase_sf"/>
</dbReference>
<dbReference type="Pfam" id="PF00285">
    <property type="entry name" value="Citrate_synt"/>
    <property type="match status" value="1"/>
</dbReference>